<evidence type="ECO:0000256" key="6">
    <source>
        <dbReference type="ARBA" id="ARBA00023002"/>
    </source>
</evidence>
<dbReference type="Gene3D" id="3.20.20.70">
    <property type="entry name" value="Aldolase class I"/>
    <property type="match status" value="1"/>
</dbReference>
<comment type="caution">
    <text evidence="8">The sequence shown here is derived from an EMBL/GenBank/DDBJ whole genome shotgun (WGS) entry which is preliminary data.</text>
</comment>
<evidence type="ECO:0000256" key="2">
    <source>
        <dbReference type="ARBA" id="ARBA00004725"/>
    </source>
</evidence>
<feature type="domain" description="Dihydroorotate dehydrogenase catalytic" evidence="7">
    <location>
        <begin position="5"/>
        <end position="290"/>
    </location>
</feature>
<proteinExistence type="predicted"/>
<dbReference type="InterPro" id="IPR012135">
    <property type="entry name" value="Dihydroorotate_DH_1_2"/>
</dbReference>
<evidence type="ECO:0000259" key="7">
    <source>
        <dbReference type="Pfam" id="PF01180"/>
    </source>
</evidence>
<dbReference type="RefSeq" id="WP_132434366.1">
    <property type="nucleotide sequence ID" value="NZ_SLWK01000010.1"/>
</dbReference>
<comment type="cofactor">
    <cofactor evidence="1">
        <name>FMN</name>
        <dbReference type="ChEBI" id="CHEBI:58210"/>
    </cofactor>
</comment>
<evidence type="ECO:0000313" key="8">
    <source>
        <dbReference type="EMBL" id="TCO07021.1"/>
    </source>
</evidence>
<keyword evidence="6" id="KW-0560">Oxidoreductase</keyword>
<dbReference type="InterPro" id="IPR023359">
    <property type="entry name" value="Dihydro_DH_chainA_dom2"/>
</dbReference>
<keyword evidence="4" id="KW-0288">FMN</keyword>
<dbReference type="SUPFAM" id="SSF51395">
    <property type="entry name" value="FMN-linked oxidoreductases"/>
    <property type="match status" value="1"/>
</dbReference>
<evidence type="ECO:0000256" key="5">
    <source>
        <dbReference type="ARBA" id="ARBA00022975"/>
    </source>
</evidence>
<reference evidence="8 9" key="1">
    <citation type="submission" date="2019-03" db="EMBL/GenBank/DDBJ databases">
        <title>Genomic Encyclopedia of Type Strains, Phase IV (KMG-IV): sequencing the most valuable type-strain genomes for metagenomic binning, comparative biology and taxonomic classification.</title>
        <authorList>
            <person name="Goeker M."/>
        </authorList>
    </citation>
    <scope>NUCLEOTIDE SEQUENCE [LARGE SCALE GENOMIC DNA]</scope>
    <source>
        <strain evidence="8 9">DSM 24179</strain>
    </source>
</reference>
<evidence type="ECO:0000256" key="1">
    <source>
        <dbReference type="ARBA" id="ARBA00001917"/>
    </source>
</evidence>
<dbReference type="UniPathway" id="UPA00070"/>
<dbReference type="InterPro" id="IPR013785">
    <property type="entry name" value="Aldolase_TIM"/>
</dbReference>
<keyword evidence="5" id="KW-0665">Pyrimidine biosynthesis</keyword>
<evidence type="ECO:0000256" key="3">
    <source>
        <dbReference type="ARBA" id="ARBA00022630"/>
    </source>
</evidence>
<comment type="pathway">
    <text evidence="2">Pyrimidine metabolism; UMP biosynthesis via de novo pathway.</text>
</comment>
<dbReference type="PANTHER" id="PTHR48109:SF3">
    <property type="entry name" value="SLL0744 PROTEIN"/>
    <property type="match status" value="1"/>
</dbReference>
<dbReference type="Proteomes" id="UP000295221">
    <property type="component" value="Unassembled WGS sequence"/>
</dbReference>
<keyword evidence="9" id="KW-1185">Reference proteome</keyword>
<dbReference type="InterPro" id="IPR050074">
    <property type="entry name" value="DHO_dehydrogenase"/>
</dbReference>
<dbReference type="PANTHER" id="PTHR48109">
    <property type="entry name" value="DIHYDROOROTATE DEHYDROGENASE (QUINONE), MITOCHONDRIAL-RELATED"/>
    <property type="match status" value="1"/>
</dbReference>
<dbReference type="GO" id="GO:0005737">
    <property type="term" value="C:cytoplasm"/>
    <property type="evidence" value="ECO:0007669"/>
    <property type="project" value="InterPro"/>
</dbReference>
<dbReference type="NCBIfam" id="NF005741">
    <property type="entry name" value="PRK07565.1"/>
    <property type="match status" value="1"/>
</dbReference>
<keyword evidence="3" id="KW-0285">Flavoprotein</keyword>
<gene>
    <name evidence="8" type="ORF">EV194_11019</name>
</gene>
<name>A0A4R2GFS6_9BACT</name>
<dbReference type="EMBL" id="SLWK01000010">
    <property type="protein sequence ID" value="TCO07021.1"/>
    <property type="molecule type" value="Genomic_DNA"/>
</dbReference>
<dbReference type="AlphaFoldDB" id="A0A4R2GFS6"/>
<sequence length="328" mass="36258">MVDLSTFYMGLMLPSPIVAASSGLTGNIEQLKELEANGAGAVVLKSLFEEEIVVDLERHMNKLHSENYLYPETMEFYENTNVEDTLTNYLKLIFEAKKELSIPVIASVNCITPYNWPRFTQYFQEAGADAVELNVFSLPADLNQEGAFYEDAALKIVEAVTKEVTIPVSVKISPYYSGLANMINKLSQAGASGVALFNRFYSPDYDLDSLEIIPAPIYSQPNEYINPLRWIALISGKISCDLMATTGIHDGAAVAKMILAGANGVQVASSLYQNGIPYLKEINQQLSDWMAEKGFESPAQFRGKLNQSNVENAAGLHRVQFMRHFAGK</sequence>
<dbReference type="InterPro" id="IPR005720">
    <property type="entry name" value="Dihydroorotate_DH_cat"/>
</dbReference>
<dbReference type="GO" id="GO:0006207">
    <property type="term" value="P:'de novo' pyrimidine nucleobase biosynthetic process"/>
    <property type="evidence" value="ECO:0007669"/>
    <property type="project" value="TreeGrafter"/>
</dbReference>
<dbReference type="PIRSF" id="PIRSF000164">
    <property type="entry name" value="DHO_oxidase"/>
    <property type="match status" value="1"/>
</dbReference>
<dbReference type="GO" id="GO:0004152">
    <property type="term" value="F:dihydroorotate dehydrogenase activity"/>
    <property type="evidence" value="ECO:0007669"/>
    <property type="project" value="InterPro"/>
</dbReference>
<dbReference type="Pfam" id="PF01180">
    <property type="entry name" value="DHO_dh"/>
    <property type="match status" value="1"/>
</dbReference>
<protein>
    <submittedName>
        <fullName evidence="8">Dihydroorotate dehydrogenase (Fumarate)</fullName>
    </submittedName>
</protein>
<dbReference type="Gene3D" id="2.30.26.10">
    <property type="entry name" value="Dihydroorotate Dehydrogenase A, chain A, domain 2"/>
    <property type="match status" value="1"/>
</dbReference>
<accession>A0A4R2GFS6</accession>
<evidence type="ECO:0000256" key="4">
    <source>
        <dbReference type="ARBA" id="ARBA00022643"/>
    </source>
</evidence>
<dbReference type="GO" id="GO:0044205">
    <property type="term" value="P:'de novo' UMP biosynthetic process"/>
    <property type="evidence" value="ECO:0007669"/>
    <property type="project" value="UniProtKB-UniPathway"/>
</dbReference>
<organism evidence="8 9">
    <name type="scientific">Natronoflexus pectinivorans</name>
    <dbReference type="NCBI Taxonomy" id="682526"/>
    <lineage>
        <taxon>Bacteria</taxon>
        <taxon>Pseudomonadati</taxon>
        <taxon>Bacteroidota</taxon>
        <taxon>Bacteroidia</taxon>
        <taxon>Marinilabiliales</taxon>
        <taxon>Marinilabiliaceae</taxon>
        <taxon>Natronoflexus</taxon>
    </lineage>
</organism>
<evidence type="ECO:0000313" key="9">
    <source>
        <dbReference type="Proteomes" id="UP000295221"/>
    </source>
</evidence>
<dbReference type="OrthoDB" id="9794954at2"/>